<dbReference type="InterPro" id="IPR003779">
    <property type="entry name" value="CMD-like"/>
</dbReference>
<dbReference type="Pfam" id="PF02627">
    <property type="entry name" value="CMD"/>
    <property type="match status" value="1"/>
</dbReference>
<evidence type="ECO:0000313" key="2">
    <source>
        <dbReference type="EMBL" id="SEL20168.1"/>
    </source>
</evidence>
<accession>A0A1H7NB27</accession>
<dbReference type="Proteomes" id="UP000199120">
    <property type="component" value="Unassembled WGS sequence"/>
</dbReference>
<dbReference type="PANTHER" id="PTHR34846">
    <property type="entry name" value="4-CARBOXYMUCONOLACTONE DECARBOXYLASE FAMILY PROTEIN (AFU_ORTHOLOGUE AFUA_6G11590)"/>
    <property type="match status" value="1"/>
</dbReference>
<keyword evidence="2" id="KW-0560">Oxidoreductase</keyword>
<dbReference type="InterPro" id="IPR029032">
    <property type="entry name" value="AhpD-like"/>
</dbReference>
<dbReference type="STRING" id="416943.SAMN05445871_1622"/>
<dbReference type="AlphaFoldDB" id="A0A1H7NB27"/>
<dbReference type="PANTHER" id="PTHR34846:SF5">
    <property type="entry name" value="CARBOXYMUCONOLACTONE DECARBOXYLASE-LIKE DOMAIN-CONTAINING PROTEIN"/>
    <property type="match status" value="1"/>
</dbReference>
<organism evidence="2 3">
    <name type="scientific">Paraburkholderia caballeronis</name>
    <dbReference type="NCBI Taxonomy" id="416943"/>
    <lineage>
        <taxon>Bacteria</taxon>
        <taxon>Pseudomonadati</taxon>
        <taxon>Pseudomonadota</taxon>
        <taxon>Betaproteobacteria</taxon>
        <taxon>Burkholderiales</taxon>
        <taxon>Burkholderiaceae</taxon>
        <taxon>Paraburkholderia</taxon>
    </lineage>
</organism>
<dbReference type="GO" id="GO:0051920">
    <property type="term" value="F:peroxiredoxin activity"/>
    <property type="evidence" value="ECO:0007669"/>
    <property type="project" value="InterPro"/>
</dbReference>
<dbReference type="SUPFAM" id="SSF69118">
    <property type="entry name" value="AhpD-like"/>
    <property type="match status" value="1"/>
</dbReference>
<evidence type="ECO:0000259" key="1">
    <source>
        <dbReference type="Pfam" id="PF02627"/>
    </source>
</evidence>
<name>A0A1H7NB27_9BURK</name>
<protein>
    <submittedName>
        <fullName evidence="2">Alkylhydroperoxidase family enzyme, contains CxxC motif</fullName>
    </submittedName>
</protein>
<dbReference type="RefSeq" id="WP_090543816.1">
    <property type="nucleotide sequence ID" value="NZ_FNSR01000001.1"/>
</dbReference>
<keyword evidence="3" id="KW-1185">Reference proteome</keyword>
<sequence>MTEAQQAQYRRFPANLTRALLRTRASTAAYLSLGASFAHGALSARNRELVILRVGALSQSAYERMQHLPIARRAGWTDADIAAIEAGRQQAFDARTATLLRFVDECVYRVRVSDATLADLKDFLTEEEIAEVTLLVGHYMMTARFLETLGVELDDEPTSWSGLVS</sequence>
<keyword evidence="2" id="KW-0575">Peroxidase</keyword>
<dbReference type="Gene3D" id="1.20.1290.10">
    <property type="entry name" value="AhpD-like"/>
    <property type="match status" value="1"/>
</dbReference>
<reference evidence="3" key="1">
    <citation type="submission" date="2016-10" db="EMBL/GenBank/DDBJ databases">
        <authorList>
            <person name="Varghese N."/>
            <person name="Submissions S."/>
        </authorList>
    </citation>
    <scope>NUCLEOTIDE SEQUENCE [LARGE SCALE GENOMIC DNA]</scope>
    <source>
        <strain evidence="3">LMG 26416</strain>
    </source>
</reference>
<dbReference type="EMBL" id="FOAJ01000005">
    <property type="protein sequence ID" value="SEL20168.1"/>
    <property type="molecule type" value="Genomic_DNA"/>
</dbReference>
<evidence type="ECO:0000313" key="3">
    <source>
        <dbReference type="Proteomes" id="UP000199120"/>
    </source>
</evidence>
<gene>
    <name evidence="2" type="ORF">SAMN05192542_105397</name>
</gene>
<feature type="domain" description="Carboxymuconolactone decarboxylase-like" evidence="1">
    <location>
        <begin position="34"/>
        <end position="98"/>
    </location>
</feature>
<proteinExistence type="predicted"/>
<dbReference type="OrthoDB" id="4704294at2"/>